<dbReference type="RefSeq" id="WP_093013883.1">
    <property type="nucleotide sequence ID" value="NZ_FOXV01000011.1"/>
</dbReference>
<dbReference type="GO" id="GO:0010181">
    <property type="term" value="F:FMN binding"/>
    <property type="evidence" value="ECO:0007669"/>
    <property type="project" value="InterPro"/>
</dbReference>
<accession>A0A1I5ZPG7</accession>
<dbReference type="PANTHER" id="PTHR43812">
    <property type="entry name" value="BLR2425 PROTEIN"/>
    <property type="match status" value="1"/>
</dbReference>
<name>A0A1I5ZPG7_9RHOB</name>
<keyword evidence="3" id="KW-1185">Reference proteome</keyword>
<dbReference type="Proteomes" id="UP000243106">
    <property type="component" value="Unassembled WGS sequence"/>
</dbReference>
<dbReference type="AlphaFoldDB" id="A0A1I5ZPG7"/>
<dbReference type="SMART" id="SM00903">
    <property type="entry name" value="Flavin_Reduct"/>
    <property type="match status" value="1"/>
</dbReference>
<evidence type="ECO:0000259" key="1">
    <source>
        <dbReference type="SMART" id="SM00903"/>
    </source>
</evidence>
<dbReference type="EMBL" id="FOXV01000011">
    <property type="protein sequence ID" value="SFQ58295.1"/>
    <property type="molecule type" value="Genomic_DNA"/>
</dbReference>
<dbReference type="PANTHER" id="PTHR43812:SF2">
    <property type="entry name" value="FLAVIN REDUCTASE LIKE DOMAIN-CONTAINING PROTEIN"/>
    <property type="match status" value="1"/>
</dbReference>
<feature type="domain" description="Flavin reductase like" evidence="1">
    <location>
        <begin position="18"/>
        <end position="171"/>
    </location>
</feature>
<sequence>MHYGDTRPDILPFDPFKAIIAPRPIGWIGTLNANGVPNLGPYSYFNAIGNNPNLICFSSDGLKHSFVNARDQGEFTFSLATEALAEAMNISSEAMEDGANEFAKAGLTIGKSIETTAPFVAESPAALECVTISAEELKDRHGAATGRYLVIGQVVQTHIRDEFIVNGRFDTAAALPIARMGYRDYATVTEAWELTRPDD</sequence>
<dbReference type="InterPro" id="IPR002563">
    <property type="entry name" value="Flavin_Rdtase-like_dom"/>
</dbReference>
<dbReference type="GO" id="GO:0016646">
    <property type="term" value="F:oxidoreductase activity, acting on the CH-NH group of donors, NAD or NADP as acceptor"/>
    <property type="evidence" value="ECO:0007669"/>
    <property type="project" value="UniProtKB-ARBA"/>
</dbReference>
<dbReference type="InterPro" id="IPR012349">
    <property type="entry name" value="Split_barrel_FMN-bd"/>
</dbReference>
<evidence type="ECO:0000313" key="3">
    <source>
        <dbReference type="Proteomes" id="UP000243106"/>
    </source>
</evidence>
<dbReference type="Pfam" id="PF01613">
    <property type="entry name" value="Flavin_Reduct"/>
    <property type="match status" value="1"/>
</dbReference>
<gene>
    <name evidence="2" type="ORF">SAMN05421853_11164</name>
</gene>
<dbReference type="STRING" id="93684.SAMN05421853_11164"/>
<protein>
    <submittedName>
        <fullName evidence="2">NADH-FMN oxidoreductase RutF, flavin reductase (DIM6/NTAB) family</fullName>
    </submittedName>
</protein>
<reference evidence="3" key="1">
    <citation type="submission" date="2016-10" db="EMBL/GenBank/DDBJ databases">
        <authorList>
            <person name="Varghese N."/>
            <person name="Submissions S."/>
        </authorList>
    </citation>
    <scope>NUCLEOTIDE SEQUENCE [LARGE SCALE GENOMIC DNA]</scope>
    <source>
        <strain evidence="3">JCM 10271</strain>
    </source>
</reference>
<dbReference type="SUPFAM" id="SSF50475">
    <property type="entry name" value="FMN-binding split barrel"/>
    <property type="match status" value="1"/>
</dbReference>
<evidence type="ECO:0000313" key="2">
    <source>
        <dbReference type="EMBL" id="SFQ58295.1"/>
    </source>
</evidence>
<dbReference type="Gene3D" id="2.30.110.10">
    <property type="entry name" value="Electron Transport, Fmn-binding Protein, Chain A"/>
    <property type="match status" value="1"/>
</dbReference>
<proteinExistence type="predicted"/>
<organism evidence="2 3">
    <name type="scientific">Roseivivax halotolerans</name>
    <dbReference type="NCBI Taxonomy" id="93684"/>
    <lineage>
        <taxon>Bacteria</taxon>
        <taxon>Pseudomonadati</taxon>
        <taxon>Pseudomonadota</taxon>
        <taxon>Alphaproteobacteria</taxon>
        <taxon>Rhodobacterales</taxon>
        <taxon>Roseobacteraceae</taxon>
        <taxon>Roseivivax</taxon>
    </lineage>
</organism>